<evidence type="ECO:0000256" key="1">
    <source>
        <dbReference type="SAM" id="MobiDB-lite"/>
    </source>
</evidence>
<dbReference type="InterPro" id="IPR041219">
    <property type="entry name" value="Phage_lysozyme2"/>
</dbReference>
<proteinExistence type="predicted"/>
<comment type="caution">
    <text evidence="3">The sequence shown here is derived from an EMBL/GenBank/DDBJ whole genome shotgun (WGS) entry which is preliminary data.</text>
</comment>
<gene>
    <name evidence="3" type="ORF">NCCP691_21410</name>
</gene>
<feature type="region of interest" description="Disordered" evidence="1">
    <location>
        <begin position="52"/>
        <end position="139"/>
    </location>
</feature>
<dbReference type="Gene3D" id="1.10.530.10">
    <property type="match status" value="1"/>
</dbReference>
<reference evidence="3 4" key="1">
    <citation type="journal article" date="2022" name="Int. J. Syst. Evol. Microbiol.">
        <title>Noviherbaspirillum aridicola sp. nov., isolated from an arid soil in Pakistan.</title>
        <authorList>
            <person name="Khan I.U."/>
            <person name="Saqib M."/>
            <person name="Amin A."/>
            <person name="Hussain F."/>
            <person name="Li L."/>
            <person name="Liu Y.H."/>
            <person name="Fang B.Z."/>
            <person name="Ahmed I."/>
            <person name="Li W.J."/>
        </authorList>
    </citation>
    <scope>NUCLEOTIDE SEQUENCE [LARGE SCALE GENOMIC DNA]</scope>
    <source>
        <strain evidence="3 4">NCCP-691</strain>
    </source>
</reference>
<evidence type="ECO:0000313" key="3">
    <source>
        <dbReference type="EMBL" id="GIZ52127.1"/>
    </source>
</evidence>
<feature type="domain" description="Phage tail lysozyme" evidence="2">
    <location>
        <begin position="144"/>
        <end position="277"/>
    </location>
</feature>
<organism evidence="3 4">
    <name type="scientific">Noviherbaspirillum aridicola</name>
    <dbReference type="NCBI Taxonomy" id="2849687"/>
    <lineage>
        <taxon>Bacteria</taxon>
        <taxon>Pseudomonadati</taxon>
        <taxon>Pseudomonadota</taxon>
        <taxon>Betaproteobacteria</taxon>
        <taxon>Burkholderiales</taxon>
        <taxon>Oxalobacteraceae</taxon>
        <taxon>Noviherbaspirillum</taxon>
    </lineage>
</organism>
<feature type="compositionally biased region" description="Low complexity" evidence="1">
    <location>
        <begin position="86"/>
        <end position="98"/>
    </location>
</feature>
<dbReference type="EMBL" id="BPMK01000008">
    <property type="protein sequence ID" value="GIZ52127.1"/>
    <property type="molecule type" value="Genomic_DNA"/>
</dbReference>
<evidence type="ECO:0000259" key="2">
    <source>
        <dbReference type="Pfam" id="PF18013"/>
    </source>
</evidence>
<dbReference type="RefSeq" id="WP_220808288.1">
    <property type="nucleotide sequence ID" value="NZ_BPMK01000008.1"/>
</dbReference>
<dbReference type="Proteomes" id="UP000887222">
    <property type="component" value="Unassembled WGS sequence"/>
</dbReference>
<sequence>MSGPTQLPGASTWASNMRTWVEQNRTVNPDYAGSSGVRDAITAQAKVVGVDPGAILDAPSSPGSSSGTSGGGTGGGGTGSGGAGNPPGSKTNNAPSGVSGPGGGPNTGNKPGTTPPAPSKEGYGDFSGTAPNGRPSADESADFAKRLANHLKKKYGLTDEQVAGIFANLMIESRFKVNIREGGGQWGGDLSITGGNGLAQWTGMAQNGPSKERGLLFKEFCEANGLDPNSELANVMFLDHELQGTHSHVIDAIKKAGSAQESMMIFGKQFENPSQPHWEVRSTFIDASLELITGRGDENFKRLTENI</sequence>
<dbReference type="Pfam" id="PF18013">
    <property type="entry name" value="Phage_lysozyme2"/>
    <property type="match status" value="1"/>
</dbReference>
<evidence type="ECO:0000313" key="4">
    <source>
        <dbReference type="Proteomes" id="UP000887222"/>
    </source>
</evidence>
<name>A0ABQ4Q4Y9_9BURK</name>
<accession>A0ABQ4Q4Y9</accession>
<keyword evidence="4" id="KW-1185">Reference proteome</keyword>
<protein>
    <recommendedName>
        <fullName evidence="2">Phage tail lysozyme domain-containing protein</fullName>
    </recommendedName>
</protein>
<feature type="compositionally biased region" description="Gly residues" evidence="1">
    <location>
        <begin position="68"/>
        <end position="85"/>
    </location>
</feature>